<dbReference type="InterPro" id="IPR003439">
    <property type="entry name" value="ABC_transporter-like_ATP-bd"/>
</dbReference>
<comment type="caution">
    <text evidence="2">The sequence shown here is derived from an EMBL/GenBank/DDBJ whole genome shotgun (WGS) entry which is preliminary data.</text>
</comment>
<sequence>LKRSYILGSLLPPPSVTFENVSCADSVSGEILVLQDLSFVVPSGHYLAVVSSDSASKGALVGLLMRLYTPEAGKIYINDASYDELDDKSVRQLIAIITQDPDLFMDSTISENIAYGNNSRTVSQPEIIEACKLALVHDTIQMLPEVMKTSNSFIYIY</sequence>
<evidence type="ECO:0000259" key="1">
    <source>
        <dbReference type="Pfam" id="PF00005"/>
    </source>
</evidence>
<dbReference type="GO" id="GO:0005524">
    <property type="term" value="F:ATP binding"/>
    <property type="evidence" value="ECO:0007669"/>
    <property type="project" value="InterPro"/>
</dbReference>
<dbReference type="GO" id="GO:0042626">
    <property type="term" value="F:ATPase-coupled transmembrane transporter activity"/>
    <property type="evidence" value="ECO:0007669"/>
    <property type="project" value="TreeGrafter"/>
</dbReference>
<dbReference type="PANTHER" id="PTHR24221">
    <property type="entry name" value="ATP-BINDING CASSETTE SUB-FAMILY B"/>
    <property type="match status" value="1"/>
</dbReference>
<dbReference type="InterPro" id="IPR039421">
    <property type="entry name" value="Type_1_exporter"/>
</dbReference>
<dbReference type="GO" id="GO:0016887">
    <property type="term" value="F:ATP hydrolysis activity"/>
    <property type="evidence" value="ECO:0007669"/>
    <property type="project" value="InterPro"/>
</dbReference>
<keyword evidence="3" id="KW-1185">Reference proteome</keyword>
<reference evidence="2" key="1">
    <citation type="submission" date="2021-06" db="EMBL/GenBank/DDBJ databases">
        <authorList>
            <person name="Hodson N. C."/>
            <person name="Mongue J. A."/>
            <person name="Jaron S. K."/>
        </authorList>
    </citation>
    <scope>NUCLEOTIDE SEQUENCE</scope>
</reference>
<evidence type="ECO:0000313" key="2">
    <source>
        <dbReference type="EMBL" id="CAG7785724.1"/>
    </source>
</evidence>
<accession>A0A8J2KIN1</accession>
<dbReference type="AlphaFoldDB" id="A0A8J2KIN1"/>
<feature type="non-terminal residue" evidence="2">
    <location>
        <position position="1"/>
    </location>
</feature>
<dbReference type="OrthoDB" id="6500128at2759"/>
<feature type="domain" description="ABC transporter" evidence="1">
    <location>
        <begin position="34"/>
        <end position="129"/>
    </location>
</feature>
<dbReference type="EMBL" id="CAJVCH010302060">
    <property type="protein sequence ID" value="CAG7785724.1"/>
    <property type="molecule type" value="Genomic_DNA"/>
</dbReference>
<organism evidence="2 3">
    <name type="scientific">Allacma fusca</name>
    <dbReference type="NCBI Taxonomy" id="39272"/>
    <lineage>
        <taxon>Eukaryota</taxon>
        <taxon>Metazoa</taxon>
        <taxon>Ecdysozoa</taxon>
        <taxon>Arthropoda</taxon>
        <taxon>Hexapoda</taxon>
        <taxon>Collembola</taxon>
        <taxon>Symphypleona</taxon>
        <taxon>Sminthuridae</taxon>
        <taxon>Allacma</taxon>
    </lineage>
</organism>
<dbReference type="Pfam" id="PF00005">
    <property type="entry name" value="ABC_tran"/>
    <property type="match status" value="1"/>
</dbReference>
<gene>
    <name evidence="2" type="ORF">AFUS01_LOCUS24333</name>
</gene>
<evidence type="ECO:0000313" key="3">
    <source>
        <dbReference type="Proteomes" id="UP000708208"/>
    </source>
</evidence>
<proteinExistence type="predicted"/>
<protein>
    <recommendedName>
        <fullName evidence="1">ABC transporter domain-containing protein</fullName>
    </recommendedName>
</protein>
<dbReference type="Proteomes" id="UP000708208">
    <property type="component" value="Unassembled WGS sequence"/>
</dbReference>
<name>A0A8J2KIN1_9HEXA</name>
<dbReference type="PANTHER" id="PTHR24221:SF654">
    <property type="entry name" value="ATP-BINDING CASSETTE SUB-FAMILY B MEMBER 6"/>
    <property type="match status" value="1"/>
</dbReference>